<evidence type="ECO:0000259" key="2">
    <source>
        <dbReference type="PROSITE" id="PS51462"/>
    </source>
</evidence>
<evidence type="ECO:0000313" key="3">
    <source>
        <dbReference type="EMBL" id="EQD73468.1"/>
    </source>
</evidence>
<dbReference type="SUPFAM" id="SSF52016">
    <property type="entry name" value="LeuD/IlvD-like"/>
    <property type="match status" value="1"/>
</dbReference>
<dbReference type="InterPro" id="IPR000086">
    <property type="entry name" value="NUDIX_hydrolase_dom"/>
</dbReference>
<reference evidence="3" key="2">
    <citation type="journal article" date="2014" name="ISME J.">
        <title>Microbial stratification in low pH oxic and suboxic macroscopic growths along an acid mine drainage.</title>
        <authorList>
            <person name="Mendez-Garcia C."/>
            <person name="Mesa V."/>
            <person name="Sprenger R.R."/>
            <person name="Richter M."/>
            <person name="Diez M.S."/>
            <person name="Solano J."/>
            <person name="Bargiela R."/>
            <person name="Golyshina O.V."/>
            <person name="Manteca A."/>
            <person name="Ramos J.L."/>
            <person name="Gallego J.R."/>
            <person name="Llorente I."/>
            <person name="Martins Dos Santos V.A."/>
            <person name="Jensen O.N."/>
            <person name="Pelaez A.I."/>
            <person name="Sanchez J."/>
            <person name="Ferrer M."/>
        </authorList>
    </citation>
    <scope>NUCLEOTIDE SEQUENCE</scope>
</reference>
<keyword evidence="1" id="KW-0456">Lyase</keyword>
<feature type="domain" description="Nudix hydrolase" evidence="2">
    <location>
        <begin position="132"/>
        <end position="261"/>
    </location>
</feature>
<dbReference type="EMBL" id="AUZY01001951">
    <property type="protein sequence ID" value="EQD73468.1"/>
    <property type="molecule type" value="Genomic_DNA"/>
</dbReference>
<dbReference type="Pfam" id="PF01989">
    <property type="entry name" value="AcnX_swivel_put"/>
    <property type="match status" value="1"/>
</dbReference>
<dbReference type="InterPro" id="IPR002840">
    <property type="entry name" value="PMDh-S-like_dom"/>
</dbReference>
<organism evidence="3">
    <name type="scientific">mine drainage metagenome</name>
    <dbReference type="NCBI Taxonomy" id="410659"/>
    <lineage>
        <taxon>unclassified sequences</taxon>
        <taxon>metagenomes</taxon>
        <taxon>ecological metagenomes</taxon>
    </lineage>
</organism>
<dbReference type="AlphaFoldDB" id="T1BXT4"/>
<dbReference type="GO" id="GO:0016829">
    <property type="term" value="F:lyase activity"/>
    <property type="evidence" value="ECO:0007669"/>
    <property type="project" value="UniProtKB-KW"/>
</dbReference>
<evidence type="ECO:0000256" key="1">
    <source>
        <dbReference type="ARBA" id="ARBA00023239"/>
    </source>
</evidence>
<protein>
    <submittedName>
        <fullName evidence="3">Protein containing DUF126</fullName>
    </submittedName>
</protein>
<dbReference type="PROSITE" id="PS51462">
    <property type="entry name" value="NUDIX"/>
    <property type="match status" value="1"/>
</dbReference>
<dbReference type="SUPFAM" id="SSF55811">
    <property type="entry name" value="Nudix"/>
    <property type="match status" value="1"/>
</dbReference>
<accession>T1BXT4</accession>
<dbReference type="CDD" id="cd01356">
    <property type="entry name" value="AcnX_swivel"/>
    <property type="match status" value="1"/>
</dbReference>
<sequence length="273" mass="29620">MLVQGHKVYGGTAAGPVAKSTIPLSFLGEIDPLTGRVDNASSELNGRTLGGTVLAFPEARGSTVGPYVIYGAGKRGVGPVAMVVERADAIVVSAAVIARIPCVERVDMDLLLDGENISVDGEKGTVELPGVKETPVVTAFLQREDGKVLLLKRSQKVRSFRGRWAGVSGYLEVPQPEEQGRREIEEETGIGRGEVQWVRSGPSVLARDSDQIFVVHPMLFRTQGTKVRIDWEHTEFEWVDPKEIAQRETVPKLDRAWDAVSHEGGKVEAQLSA</sequence>
<reference evidence="3" key="1">
    <citation type="submission" date="2013-08" db="EMBL/GenBank/DDBJ databases">
        <authorList>
            <person name="Mendez C."/>
            <person name="Richter M."/>
            <person name="Ferrer M."/>
            <person name="Sanchez J."/>
        </authorList>
    </citation>
    <scope>NUCLEOTIDE SEQUENCE</scope>
</reference>
<proteinExistence type="predicted"/>
<comment type="caution">
    <text evidence="3">The sequence shown here is derived from an EMBL/GenBank/DDBJ whole genome shotgun (WGS) entry which is preliminary data.</text>
</comment>
<dbReference type="InterPro" id="IPR015797">
    <property type="entry name" value="NUDIX_hydrolase-like_dom_sf"/>
</dbReference>
<dbReference type="Gene3D" id="3.50.30.10">
    <property type="entry name" value="Phosphohistidine domain"/>
    <property type="match status" value="1"/>
</dbReference>
<gene>
    <name evidence="3" type="ORF">B1B_03202</name>
</gene>
<dbReference type="Gene3D" id="3.90.79.10">
    <property type="entry name" value="Nucleoside Triphosphate Pyrophosphohydrolase"/>
    <property type="match status" value="1"/>
</dbReference>
<name>T1BXT4_9ZZZZ</name>
<dbReference type="Pfam" id="PF00293">
    <property type="entry name" value="NUDIX"/>
    <property type="match status" value="1"/>
</dbReference>